<dbReference type="InterPro" id="IPR036870">
    <property type="entry name" value="Ribosomal_bS18_sf"/>
</dbReference>
<organism evidence="4 5">
    <name type="scientific">Lymnaea stagnalis</name>
    <name type="common">Great pond snail</name>
    <name type="synonym">Helix stagnalis</name>
    <dbReference type="NCBI Taxonomy" id="6523"/>
    <lineage>
        <taxon>Eukaryota</taxon>
        <taxon>Metazoa</taxon>
        <taxon>Spiralia</taxon>
        <taxon>Lophotrochozoa</taxon>
        <taxon>Mollusca</taxon>
        <taxon>Gastropoda</taxon>
        <taxon>Heterobranchia</taxon>
        <taxon>Euthyneura</taxon>
        <taxon>Panpulmonata</taxon>
        <taxon>Hygrophila</taxon>
        <taxon>Lymnaeoidea</taxon>
        <taxon>Lymnaeidae</taxon>
        <taxon>Lymnaea</taxon>
    </lineage>
</organism>
<dbReference type="AlphaFoldDB" id="A0AAV2HXG7"/>
<dbReference type="PANTHER" id="PTHR13479">
    <property type="entry name" value="30S RIBOSOMAL PROTEIN S18"/>
    <property type="match status" value="1"/>
</dbReference>
<evidence type="ECO:0000313" key="4">
    <source>
        <dbReference type="EMBL" id="CAL1536798.1"/>
    </source>
</evidence>
<dbReference type="InterPro" id="IPR001648">
    <property type="entry name" value="Ribosomal_bS18"/>
</dbReference>
<evidence type="ECO:0008006" key="6">
    <source>
        <dbReference type="Google" id="ProtNLM"/>
    </source>
</evidence>
<evidence type="ECO:0000313" key="5">
    <source>
        <dbReference type="Proteomes" id="UP001497497"/>
    </source>
</evidence>
<keyword evidence="5" id="KW-1185">Reference proteome</keyword>
<gene>
    <name evidence="4" type="ORF">GSLYS_00010711001</name>
</gene>
<dbReference type="Pfam" id="PF01084">
    <property type="entry name" value="Ribosomal_S18"/>
    <property type="match status" value="1"/>
</dbReference>
<sequence>MATLRHVLKVIHTPRSIGPQVFVLINLQHGSKIPCFEKKVIFSFPKTEIQSSVHITSSRLFTSSGEQKTPQVEDDSKTQCLTFGANPFDPSVVENLLNTMEGDLPVSDMPNPYAKEYRRCFLCKQNVHLDHKNVRLLSQFVSPYTGRIYGRAVTGLCIPMQKHVSNLIKRSRNSGYMPVLLKDPKYLRDPQPYDAMSKKF</sequence>
<dbReference type="EMBL" id="CAXITT010000240">
    <property type="protein sequence ID" value="CAL1536798.1"/>
    <property type="molecule type" value="Genomic_DNA"/>
</dbReference>
<dbReference type="Gene3D" id="4.10.640.10">
    <property type="entry name" value="Ribosomal protein S18"/>
    <property type="match status" value="1"/>
</dbReference>
<evidence type="ECO:0000256" key="1">
    <source>
        <dbReference type="ARBA" id="ARBA00005589"/>
    </source>
</evidence>
<dbReference type="PANTHER" id="PTHR13479:SF40">
    <property type="entry name" value="SMALL RIBOSOMAL SUBUNIT PROTEIN BS18M"/>
    <property type="match status" value="1"/>
</dbReference>
<dbReference type="GO" id="GO:0070181">
    <property type="term" value="F:small ribosomal subunit rRNA binding"/>
    <property type="evidence" value="ECO:0007669"/>
    <property type="project" value="TreeGrafter"/>
</dbReference>
<reference evidence="4 5" key="1">
    <citation type="submission" date="2024-04" db="EMBL/GenBank/DDBJ databases">
        <authorList>
            <consortium name="Genoscope - CEA"/>
            <person name="William W."/>
        </authorList>
    </citation>
    <scope>NUCLEOTIDE SEQUENCE [LARGE SCALE GENOMIC DNA]</scope>
</reference>
<keyword evidence="3" id="KW-0687">Ribonucleoprotein</keyword>
<keyword evidence="2" id="KW-0689">Ribosomal protein</keyword>
<dbReference type="GO" id="GO:0003735">
    <property type="term" value="F:structural constituent of ribosome"/>
    <property type="evidence" value="ECO:0007669"/>
    <property type="project" value="InterPro"/>
</dbReference>
<dbReference type="Proteomes" id="UP001497497">
    <property type="component" value="Unassembled WGS sequence"/>
</dbReference>
<proteinExistence type="inferred from homology"/>
<evidence type="ECO:0000256" key="2">
    <source>
        <dbReference type="ARBA" id="ARBA00022980"/>
    </source>
</evidence>
<dbReference type="GO" id="GO:0005763">
    <property type="term" value="C:mitochondrial small ribosomal subunit"/>
    <property type="evidence" value="ECO:0007669"/>
    <property type="project" value="TreeGrafter"/>
</dbReference>
<comment type="caution">
    <text evidence="4">The sequence shown here is derived from an EMBL/GenBank/DDBJ whole genome shotgun (WGS) entry which is preliminary data.</text>
</comment>
<accession>A0AAV2HXG7</accession>
<dbReference type="GO" id="GO:0032543">
    <property type="term" value="P:mitochondrial translation"/>
    <property type="evidence" value="ECO:0007669"/>
    <property type="project" value="TreeGrafter"/>
</dbReference>
<name>A0AAV2HXG7_LYMST</name>
<dbReference type="SUPFAM" id="SSF46911">
    <property type="entry name" value="Ribosomal protein S18"/>
    <property type="match status" value="1"/>
</dbReference>
<evidence type="ECO:0000256" key="3">
    <source>
        <dbReference type="ARBA" id="ARBA00023274"/>
    </source>
</evidence>
<comment type="similarity">
    <text evidence="1">Belongs to the bacterial ribosomal protein bS18 family.</text>
</comment>
<protein>
    <recommendedName>
        <fullName evidence="6">Mitochondrial ribosomal protein S18C</fullName>
    </recommendedName>
</protein>